<evidence type="ECO:0000259" key="2">
    <source>
        <dbReference type="Pfam" id="PF21113"/>
    </source>
</evidence>
<reference evidence="3" key="1">
    <citation type="journal article" date="2015" name="Nature">
        <title>Complex archaea that bridge the gap between prokaryotes and eukaryotes.</title>
        <authorList>
            <person name="Spang A."/>
            <person name="Saw J.H."/>
            <person name="Jorgensen S.L."/>
            <person name="Zaremba-Niedzwiedzka K."/>
            <person name="Martijn J."/>
            <person name="Lind A.E."/>
            <person name="van Eijk R."/>
            <person name="Schleper C."/>
            <person name="Guy L."/>
            <person name="Ettema T.J."/>
        </authorList>
    </citation>
    <scope>NUCLEOTIDE SEQUENCE</scope>
</reference>
<gene>
    <name evidence="3" type="ORF">LCGC14_0284690</name>
</gene>
<dbReference type="Pfam" id="PF09861">
    <property type="entry name" value="Lar_N"/>
    <property type="match status" value="1"/>
</dbReference>
<dbReference type="GO" id="GO:0050043">
    <property type="term" value="F:lactate racemase activity"/>
    <property type="evidence" value="ECO:0007669"/>
    <property type="project" value="InterPro"/>
</dbReference>
<dbReference type="Gene3D" id="3.40.50.11440">
    <property type="match status" value="1"/>
</dbReference>
<dbReference type="Pfam" id="PF21113">
    <property type="entry name" value="LarA_C"/>
    <property type="match status" value="1"/>
</dbReference>
<evidence type="ECO:0000259" key="1">
    <source>
        <dbReference type="Pfam" id="PF09861"/>
    </source>
</evidence>
<dbReference type="PANTHER" id="PTHR33171:SF17">
    <property type="entry name" value="LARA-LIKE N-TERMINAL DOMAIN-CONTAINING PROTEIN"/>
    <property type="match status" value="1"/>
</dbReference>
<dbReference type="InterPro" id="IPR048068">
    <property type="entry name" value="LarA-like"/>
</dbReference>
<evidence type="ECO:0000313" key="3">
    <source>
        <dbReference type="EMBL" id="KKN84805.1"/>
    </source>
</evidence>
<proteinExistence type="predicted"/>
<dbReference type="InterPro" id="IPR018657">
    <property type="entry name" value="LarA-like_N"/>
</dbReference>
<dbReference type="PANTHER" id="PTHR33171">
    <property type="entry name" value="LAR_N DOMAIN-CONTAINING PROTEIN"/>
    <property type="match status" value="1"/>
</dbReference>
<name>A0A0F9TUX1_9ZZZZ</name>
<accession>A0A0F9TUX1</accession>
<dbReference type="EMBL" id="LAZR01000166">
    <property type="protein sequence ID" value="KKN84805.1"/>
    <property type="molecule type" value="Genomic_DNA"/>
</dbReference>
<comment type="caution">
    <text evidence="3">The sequence shown here is derived from an EMBL/GenBank/DDBJ whole genome shotgun (WGS) entry which is preliminary data.</text>
</comment>
<sequence length="405" mass="42462">MIDNVRLFQPSSPPADNDALAVAVDDALAVLGSPAALTVLVNDPYRQTDTQSVLSLLRRRLPDAAIRALVAVGTHRVADADRTGHEAALRQAGRIDPIAWHDCRADSLVDIAAAGIWRGHPWLADSGDLLVIGSVEPHYFAGYTGAHKTATIGVAGFDDITANHAGAMDARCRPCRLDDNPVFDGVAAMLAALESTRSVAAVNLVQSGDRIIAATGGPPLLALRAAIPAALRAFAHRVDRQADALIAHVTGPLALNFYQADKGVKNSEHAVRDGGLIVLDAACPEGMGDRGGPGARRFVELLRQAPTCDQAIALVDRQGYQLGDHKAVRLRRLTDPSHRNVRLVVVSAGLSGDALASLGIGSAASVENALAQAGLDAPDKTIYRVQDAGNLCILPRRDGPDAAEV</sequence>
<feature type="domain" description="LarA-like N-terminal" evidence="1">
    <location>
        <begin position="35"/>
        <end position="168"/>
    </location>
</feature>
<dbReference type="InterPro" id="IPR048520">
    <property type="entry name" value="LarA_C"/>
</dbReference>
<dbReference type="AlphaFoldDB" id="A0A0F9TUX1"/>
<feature type="domain" description="Lactate racemase C-terminal" evidence="2">
    <location>
        <begin position="241"/>
        <end position="374"/>
    </location>
</feature>
<dbReference type="Gene3D" id="3.90.226.30">
    <property type="match status" value="1"/>
</dbReference>
<organism evidence="3">
    <name type="scientific">marine sediment metagenome</name>
    <dbReference type="NCBI Taxonomy" id="412755"/>
    <lineage>
        <taxon>unclassified sequences</taxon>
        <taxon>metagenomes</taxon>
        <taxon>ecological metagenomes</taxon>
    </lineage>
</organism>
<dbReference type="InterPro" id="IPR043166">
    <property type="entry name" value="LarA-like_C"/>
</dbReference>
<protein>
    <submittedName>
        <fullName evidence="3">Uncharacterized protein</fullName>
    </submittedName>
</protein>